<sequence>MESYEESHGQSRTFNYPANRPEVDQNAQSLPVTDPTVQLSPDSLQKTALANDYDQKTAFHPAFFNIKHDPQASLAAMASNYHNPSFFQACMNSYYSPTGLMPGPGQLEQWNFHDQLQIPAFHTSLRSALLASLRSATFKQTEHYKSHSSSDSEEENKTRRVTSLTSSHLKSVEELVKKSTSSRQHPLDVIDDAPHGKGLSKADLSANARKKRRPYTKQQIAELEKEYMSSTYIALEKRQELGDRLNLSDRQVKVWFQNRRMKEKKLQRLVQRGQNNFYTQPTQMLNTAMDTFY</sequence>
<dbReference type="InterPro" id="IPR020479">
    <property type="entry name" value="HD_metazoa"/>
</dbReference>
<name>E4YJA0_OIKDI</name>
<dbReference type="EMBL" id="FN654645">
    <property type="protein sequence ID" value="CBY35561.1"/>
    <property type="molecule type" value="Genomic_DNA"/>
</dbReference>
<evidence type="ECO:0000256" key="3">
    <source>
        <dbReference type="ARBA" id="ARBA00023125"/>
    </source>
</evidence>
<dbReference type="InterPro" id="IPR046333">
    <property type="entry name" value="HXA10/ABDB-like"/>
</dbReference>
<feature type="DNA-binding region" description="Homeobox" evidence="6">
    <location>
        <begin position="208"/>
        <end position="267"/>
    </location>
</feature>
<reference evidence="10" key="1">
    <citation type="journal article" date="2010" name="Science">
        <title>Plasticity of animal genome architecture unmasked by rapid evolution of a pelagic tunicate.</title>
        <authorList>
            <person name="Denoeud F."/>
            <person name="Henriet S."/>
            <person name="Mungpakdee S."/>
            <person name="Aury J.M."/>
            <person name="Da Silva C."/>
            <person name="Brinkmann H."/>
            <person name="Mikhaleva J."/>
            <person name="Olsen L.C."/>
            <person name="Jubin C."/>
            <person name="Canestro C."/>
            <person name="Bouquet J.M."/>
            <person name="Danks G."/>
            <person name="Poulain J."/>
            <person name="Campsteijn C."/>
            <person name="Adamski M."/>
            <person name="Cross I."/>
            <person name="Yadetie F."/>
            <person name="Muffato M."/>
            <person name="Louis A."/>
            <person name="Butcher S."/>
            <person name="Tsagkogeorga G."/>
            <person name="Konrad A."/>
            <person name="Singh S."/>
            <person name="Jensen M.F."/>
            <person name="Cong E.H."/>
            <person name="Eikeseth-Otteraa H."/>
            <person name="Noel B."/>
            <person name="Anthouard V."/>
            <person name="Porcel B.M."/>
            <person name="Kachouri-Lafond R."/>
            <person name="Nishino A."/>
            <person name="Ugolini M."/>
            <person name="Chourrout P."/>
            <person name="Nishida H."/>
            <person name="Aasland R."/>
            <person name="Huzurbazar S."/>
            <person name="Westhof E."/>
            <person name="Delsuc F."/>
            <person name="Lehrach H."/>
            <person name="Reinhardt R."/>
            <person name="Weissenbach J."/>
            <person name="Roy S.W."/>
            <person name="Artiguenave F."/>
            <person name="Postlethwait J.H."/>
            <person name="Manak J.R."/>
            <person name="Thompson E.M."/>
            <person name="Jaillon O."/>
            <person name="Du Pasquier L."/>
            <person name="Boudinot P."/>
            <person name="Liberles D.A."/>
            <person name="Volff J.N."/>
            <person name="Philippe H."/>
            <person name="Lenhard B."/>
            <person name="Roest Crollius H."/>
            <person name="Wincker P."/>
            <person name="Chourrout D."/>
        </authorList>
    </citation>
    <scope>NUCLEOTIDE SEQUENCE [LARGE SCALE GENOMIC DNA]</scope>
</reference>
<feature type="compositionally biased region" description="Basic and acidic residues" evidence="8">
    <location>
        <begin position="140"/>
        <end position="158"/>
    </location>
</feature>
<keyword evidence="5 6" id="KW-0539">Nucleus</keyword>
<keyword evidence="4 6" id="KW-0371">Homeobox</keyword>
<feature type="compositionally biased region" description="Basic and acidic residues" evidence="8">
    <location>
        <begin position="185"/>
        <end position="195"/>
    </location>
</feature>
<dbReference type="GO" id="GO:0005634">
    <property type="term" value="C:nucleus"/>
    <property type="evidence" value="ECO:0007669"/>
    <property type="project" value="UniProtKB-SubCell"/>
</dbReference>
<accession>E4YJA0</accession>
<evidence type="ECO:0000259" key="9">
    <source>
        <dbReference type="PROSITE" id="PS50071"/>
    </source>
</evidence>
<evidence type="ECO:0000313" key="10">
    <source>
        <dbReference type="EMBL" id="CBY35561.1"/>
    </source>
</evidence>
<feature type="region of interest" description="Disordered" evidence="8">
    <location>
        <begin position="1"/>
        <end position="22"/>
    </location>
</feature>
<keyword evidence="3 6" id="KW-0238">DNA-binding</keyword>
<feature type="region of interest" description="Disordered" evidence="8">
    <location>
        <begin position="140"/>
        <end position="200"/>
    </location>
</feature>
<proteinExistence type="inferred from homology"/>
<dbReference type="CDD" id="cd00086">
    <property type="entry name" value="homeodomain"/>
    <property type="match status" value="1"/>
</dbReference>
<evidence type="ECO:0000256" key="2">
    <source>
        <dbReference type="ARBA" id="ARBA00006317"/>
    </source>
</evidence>
<evidence type="ECO:0000256" key="4">
    <source>
        <dbReference type="ARBA" id="ARBA00023155"/>
    </source>
</evidence>
<comment type="similarity">
    <text evidence="2">Belongs to the Abd-B homeobox family.</text>
</comment>
<dbReference type="PANTHER" id="PTHR45874:SF8">
    <property type="entry name" value="PROTEIN CBG23031"/>
    <property type="match status" value="1"/>
</dbReference>
<dbReference type="Proteomes" id="UP000011014">
    <property type="component" value="Unassembled WGS sequence"/>
</dbReference>
<feature type="domain" description="Homeobox" evidence="9">
    <location>
        <begin position="206"/>
        <end position="266"/>
    </location>
</feature>
<dbReference type="Gene3D" id="1.10.10.60">
    <property type="entry name" value="Homeodomain-like"/>
    <property type="match status" value="1"/>
</dbReference>
<comment type="subcellular location">
    <subcellularLocation>
        <location evidence="1 6 7">Nucleus</location>
    </subcellularLocation>
</comment>
<evidence type="ECO:0000256" key="6">
    <source>
        <dbReference type="PROSITE-ProRule" id="PRU00108"/>
    </source>
</evidence>
<dbReference type="PROSITE" id="PS50071">
    <property type="entry name" value="HOMEOBOX_2"/>
    <property type="match status" value="1"/>
</dbReference>
<dbReference type="SMART" id="SM00389">
    <property type="entry name" value="HOX"/>
    <property type="match status" value="1"/>
</dbReference>
<dbReference type="AlphaFoldDB" id="E4YJA0"/>
<gene>
    <name evidence="10" type="ORF">GSOID_T00027384001</name>
</gene>
<dbReference type="PRINTS" id="PR00024">
    <property type="entry name" value="HOMEOBOX"/>
</dbReference>
<dbReference type="InterPro" id="IPR009057">
    <property type="entry name" value="Homeodomain-like_sf"/>
</dbReference>
<organism evidence="10">
    <name type="scientific">Oikopleura dioica</name>
    <name type="common">Tunicate</name>
    <dbReference type="NCBI Taxonomy" id="34765"/>
    <lineage>
        <taxon>Eukaryota</taxon>
        <taxon>Metazoa</taxon>
        <taxon>Chordata</taxon>
        <taxon>Tunicata</taxon>
        <taxon>Appendicularia</taxon>
        <taxon>Copelata</taxon>
        <taxon>Oikopleuridae</taxon>
        <taxon>Oikopleura</taxon>
    </lineage>
</organism>
<dbReference type="Pfam" id="PF00046">
    <property type="entry name" value="Homeodomain"/>
    <property type="match status" value="1"/>
</dbReference>
<evidence type="ECO:0000256" key="7">
    <source>
        <dbReference type="RuleBase" id="RU000682"/>
    </source>
</evidence>
<evidence type="ECO:0000256" key="5">
    <source>
        <dbReference type="ARBA" id="ARBA00023242"/>
    </source>
</evidence>
<dbReference type="PANTHER" id="PTHR45874">
    <property type="entry name" value="HOMEOBOX PROTEIN ABDOMINAL-B"/>
    <property type="match status" value="1"/>
</dbReference>
<protein>
    <recommendedName>
        <fullName evidence="9">Homeobox domain-containing protein</fullName>
    </recommendedName>
</protein>
<dbReference type="SUPFAM" id="SSF46689">
    <property type="entry name" value="Homeodomain-like"/>
    <property type="match status" value="1"/>
</dbReference>
<evidence type="ECO:0000256" key="8">
    <source>
        <dbReference type="SAM" id="MobiDB-lite"/>
    </source>
</evidence>
<dbReference type="GO" id="GO:0003677">
    <property type="term" value="F:DNA binding"/>
    <property type="evidence" value="ECO:0007669"/>
    <property type="project" value="UniProtKB-UniRule"/>
</dbReference>
<dbReference type="InterPro" id="IPR001356">
    <property type="entry name" value="HD"/>
</dbReference>
<evidence type="ECO:0000256" key="1">
    <source>
        <dbReference type="ARBA" id="ARBA00004123"/>
    </source>
</evidence>